<keyword evidence="2" id="KW-1185">Reference proteome</keyword>
<evidence type="ECO:0000313" key="2">
    <source>
        <dbReference type="Proteomes" id="UP001064048"/>
    </source>
</evidence>
<proteinExistence type="predicted"/>
<dbReference type="Proteomes" id="UP001064048">
    <property type="component" value="Chromosome 13"/>
</dbReference>
<reference evidence="1 2" key="1">
    <citation type="journal article" date="2022" name="Genome Biol. Evol.">
        <title>The Spruce Budworm Genome: Reconstructing the Evolutionary History of Antifreeze Proteins.</title>
        <authorList>
            <person name="Beliveau C."/>
            <person name="Gagne P."/>
            <person name="Picq S."/>
            <person name="Vernygora O."/>
            <person name="Keeling C.I."/>
            <person name="Pinkney K."/>
            <person name="Doucet D."/>
            <person name="Wen F."/>
            <person name="Johnston J.S."/>
            <person name="Maaroufi H."/>
            <person name="Boyle B."/>
            <person name="Laroche J."/>
            <person name="Dewar K."/>
            <person name="Juretic N."/>
            <person name="Blackburn G."/>
            <person name="Nisole A."/>
            <person name="Brunet B."/>
            <person name="Brandao M."/>
            <person name="Lumley L."/>
            <person name="Duan J."/>
            <person name="Quan G."/>
            <person name="Lucarotti C.J."/>
            <person name="Roe A.D."/>
            <person name="Sperling F.A.H."/>
            <person name="Levesque R.C."/>
            <person name="Cusson M."/>
        </authorList>
    </citation>
    <scope>NUCLEOTIDE SEQUENCE [LARGE SCALE GENOMIC DNA]</scope>
    <source>
        <strain evidence="1">Glfc:IPQL:Cfum</strain>
    </source>
</reference>
<comment type="caution">
    <text evidence="1">The sequence shown here is derived from an EMBL/GenBank/DDBJ whole genome shotgun (WGS) entry which is preliminary data.</text>
</comment>
<evidence type="ECO:0000313" key="1">
    <source>
        <dbReference type="EMBL" id="KAI8420588.1"/>
    </source>
</evidence>
<name>A0ACC0J8Z6_CHOFU</name>
<organism evidence="1 2">
    <name type="scientific">Choristoneura fumiferana</name>
    <name type="common">Spruce budworm moth</name>
    <name type="synonym">Archips fumiferana</name>
    <dbReference type="NCBI Taxonomy" id="7141"/>
    <lineage>
        <taxon>Eukaryota</taxon>
        <taxon>Metazoa</taxon>
        <taxon>Ecdysozoa</taxon>
        <taxon>Arthropoda</taxon>
        <taxon>Hexapoda</taxon>
        <taxon>Insecta</taxon>
        <taxon>Pterygota</taxon>
        <taxon>Neoptera</taxon>
        <taxon>Endopterygota</taxon>
        <taxon>Lepidoptera</taxon>
        <taxon>Glossata</taxon>
        <taxon>Ditrysia</taxon>
        <taxon>Tortricoidea</taxon>
        <taxon>Tortricidae</taxon>
        <taxon>Tortricinae</taxon>
        <taxon>Choristoneura</taxon>
    </lineage>
</organism>
<protein>
    <submittedName>
        <fullName evidence="1">Uncharacterized protein</fullName>
    </submittedName>
</protein>
<accession>A0ACC0J8Z6</accession>
<sequence length="139" mass="15433">MAAAISTTDIRLDARFNAYRLQIIPTLKPYIFVVEANCSEKIQKFKASLALDDFQPVKFANNDRSKLACASHDGSVSICDVTASPPRVSFVLEGHSQPVTESATFPLNQFIIQLLHWSEVQDKALGDQWLAEIVLAKHC</sequence>
<dbReference type="EMBL" id="CM046113">
    <property type="protein sequence ID" value="KAI8420588.1"/>
    <property type="molecule type" value="Genomic_DNA"/>
</dbReference>
<gene>
    <name evidence="1" type="ORF">MSG28_007836</name>
</gene>